<evidence type="ECO:0000256" key="1">
    <source>
        <dbReference type="SAM" id="MobiDB-lite"/>
    </source>
</evidence>
<proteinExistence type="predicted"/>
<protein>
    <submittedName>
        <fullName evidence="2">Uncharacterized protein</fullName>
    </submittedName>
</protein>
<comment type="caution">
    <text evidence="2">The sequence shown here is derived from an EMBL/GenBank/DDBJ whole genome shotgun (WGS) entry which is preliminary data.</text>
</comment>
<feature type="region of interest" description="Disordered" evidence="1">
    <location>
        <begin position="74"/>
        <end position="97"/>
    </location>
</feature>
<evidence type="ECO:0000313" key="2">
    <source>
        <dbReference type="EMBL" id="MBB3046958.1"/>
    </source>
</evidence>
<dbReference type="EMBL" id="JACHWY010000001">
    <property type="protein sequence ID" value="MBB3046958.1"/>
    <property type="molecule type" value="Genomic_DNA"/>
</dbReference>
<sequence>MTFVIQNQHGHFLGKNKEWTDGRDRRIVFRCQDKVDAINMVFELSSKDIELRAHYLECEVDDFGNPVVEASSVPLPMSGEEDAEELESSPDNPHISV</sequence>
<keyword evidence="3" id="KW-1185">Reference proteome</keyword>
<dbReference type="Proteomes" id="UP000537130">
    <property type="component" value="Unassembled WGS sequence"/>
</dbReference>
<accession>A0A7W4W3U2</accession>
<organism evidence="2 3">
    <name type="scientific">Litorivivens lipolytica</name>
    <dbReference type="NCBI Taxonomy" id="1524264"/>
    <lineage>
        <taxon>Bacteria</taxon>
        <taxon>Pseudomonadati</taxon>
        <taxon>Pseudomonadota</taxon>
        <taxon>Gammaproteobacteria</taxon>
        <taxon>Litorivivens</taxon>
    </lineage>
</organism>
<name>A0A7W4W3U2_9GAMM</name>
<evidence type="ECO:0000313" key="3">
    <source>
        <dbReference type="Proteomes" id="UP000537130"/>
    </source>
</evidence>
<reference evidence="2 3" key="1">
    <citation type="submission" date="2020-08" db="EMBL/GenBank/DDBJ databases">
        <title>Genomic Encyclopedia of Type Strains, Phase III (KMG-III): the genomes of soil and plant-associated and newly described type strains.</title>
        <authorList>
            <person name="Whitman W."/>
        </authorList>
    </citation>
    <scope>NUCLEOTIDE SEQUENCE [LARGE SCALE GENOMIC DNA]</scope>
    <source>
        <strain evidence="2 3">CECT 8654</strain>
    </source>
</reference>
<dbReference type="RefSeq" id="WP_183409611.1">
    <property type="nucleotide sequence ID" value="NZ_JACHWY010000001.1"/>
</dbReference>
<dbReference type="AlphaFoldDB" id="A0A7W4W3U2"/>
<feature type="compositionally biased region" description="Acidic residues" evidence="1">
    <location>
        <begin position="79"/>
        <end position="88"/>
    </location>
</feature>
<gene>
    <name evidence="2" type="ORF">FHR99_001194</name>
</gene>